<keyword evidence="2" id="KW-1133">Transmembrane helix</keyword>
<dbReference type="InParanoid" id="A9VE55"/>
<name>A9VE55_MONBE</name>
<keyword evidence="4" id="KW-1185">Reference proteome</keyword>
<evidence type="ECO:0000313" key="4">
    <source>
        <dbReference type="Proteomes" id="UP000001357"/>
    </source>
</evidence>
<feature type="region of interest" description="Disordered" evidence="1">
    <location>
        <begin position="1"/>
        <end position="29"/>
    </location>
</feature>
<evidence type="ECO:0000313" key="3">
    <source>
        <dbReference type="EMBL" id="EDQ84189.1"/>
    </source>
</evidence>
<sequence length="276" mass="32474">MARKRNQGRRKRKKNKGASGDGSKLHELRRRERVRMIQAIVNEVERPVLNNIHDRMHELQNPVQSATLARRQTFDDDTLHRSARDPIAAALVADYEWYCPGQLHRNGVNECCLNFPKRAQDVFNQYSNNKQRLYRAFRATGRDHVDEASSRERQARFKQLKLAEQSRQEMYRLLRSNPGTWQLPFSAEDIFTGDNYFLNTTLYIGAYTDETLRYSGTPWRMPLVYMLMVLGSYLFSALLLVMNMRNQQVESAFDLQETNVYQYSCTFRVAIFDFCF</sequence>
<dbReference type="KEGG" id="mbr:MONBRDRAFT_13034"/>
<protein>
    <submittedName>
        <fullName evidence="3">Uncharacterized protein</fullName>
    </submittedName>
</protein>
<dbReference type="EMBL" id="CH991594">
    <property type="protein sequence ID" value="EDQ84189.1"/>
    <property type="molecule type" value="Genomic_DNA"/>
</dbReference>
<dbReference type="RefSeq" id="XP_001750977.1">
    <property type="nucleotide sequence ID" value="XM_001750925.1"/>
</dbReference>
<organism evidence="3 4">
    <name type="scientific">Monosiga brevicollis</name>
    <name type="common">Choanoflagellate</name>
    <dbReference type="NCBI Taxonomy" id="81824"/>
    <lineage>
        <taxon>Eukaryota</taxon>
        <taxon>Choanoflagellata</taxon>
        <taxon>Craspedida</taxon>
        <taxon>Salpingoecidae</taxon>
        <taxon>Monosiga</taxon>
    </lineage>
</organism>
<dbReference type="AlphaFoldDB" id="A9VE55"/>
<feature type="transmembrane region" description="Helical" evidence="2">
    <location>
        <begin position="223"/>
        <end position="242"/>
    </location>
</feature>
<proteinExistence type="predicted"/>
<evidence type="ECO:0000256" key="2">
    <source>
        <dbReference type="SAM" id="Phobius"/>
    </source>
</evidence>
<evidence type="ECO:0000256" key="1">
    <source>
        <dbReference type="SAM" id="MobiDB-lite"/>
    </source>
</evidence>
<keyword evidence="2" id="KW-0812">Transmembrane</keyword>
<dbReference type="Proteomes" id="UP000001357">
    <property type="component" value="Unassembled WGS sequence"/>
</dbReference>
<dbReference type="GeneID" id="5896235"/>
<gene>
    <name evidence="3" type="ORF">MONBRDRAFT_13034</name>
</gene>
<keyword evidence="2" id="KW-0472">Membrane</keyword>
<accession>A9VE55</accession>
<reference evidence="3 4" key="1">
    <citation type="journal article" date="2008" name="Nature">
        <title>The genome of the choanoflagellate Monosiga brevicollis and the origin of metazoans.</title>
        <authorList>
            <consortium name="JGI Sequencing"/>
            <person name="King N."/>
            <person name="Westbrook M.J."/>
            <person name="Young S.L."/>
            <person name="Kuo A."/>
            <person name="Abedin M."/>
            <person name="Chapman J."/>
            <person name="Fairclough S."/>
            <person name="Hellsten U."/>
            <person name="Isogai Y."/>
            <person name="Letunic I."/>
            <person name="Marr M."/>
            <person name="Pincus D."/>
            <person name="Putnam N."/>
            <person name="Rokas A."/>
            <person name="Wright K.J."/>
            <person name="Zuzow R."/>
            <person name="Dirks W."/>
            <person name="Good M."/>
            <person name="Goodstein D."/>
            <person name="Lemons D."/>
            <person name="Li W."/>
            <person name="Lyons J.B."/>
            <person name="Morris A."/>
            <person name="Nichols S."/>
            <person name="Richter D.J."/>
            <person name="Salamov A."/>
            <person name="Bork P."/>
            <person name="Lim W.A."/>
            <person name="Manning G."/>
            <person name="Miller W.T."/>
            <person name="McGinnis W."/>
            <person name="Shapiro H."/>
            <person name="Tjian R."/>
            <person name="Grigoriev I.V."/>
            <person name="Rokhsar D."/>
        </authorList>
    </citation>
    <scope>NUCLEOTIDE SEQUENCE [LARGE SCALE GENOMIC DNA]</scope>
    <source>
        <strain evidence="4">MX1 / ATCC 50154</strain>
    </source>
</reference>
<feature type="compositionally biased region" description="Basic residues" evidence="1">
    <location>
        <begin position="1"/>
        <end position="16"/>
    </location>
</feature>